<evidence type="ECO:0000313" key="8">
    <source>
        <dbReference type="Proteomes" id="UP000759131"/>
    </source>
</evidence>
<keyword evidence="3 4" id="KW-0808">Transferase</keyword>
<dbReference type="InterPro" id="IPR045573">
    <property type="entry name" value="Fut8_N_cat"/>
</dbReference>
<sequence>MSLSQGRSSRLGGPVSPDNGIGTYDTSTLVLVQLIQRHGDHTPSKFYQGDPYANDSWPDGLGALTPKGKHRMYETGRQLRHRYGQWLGVSPKTVYQRSYGESRCLESAYAVSAGMYRPEGRWVWDRPLELAHLWQPMAVQTVPTDIDALLNAAATCPVALDIETQQANSAAANAYITEHQTFVDQLNRLTGGNFTTVASLGTLYTTLFAEFDYDPPKPPPPWLRTMGVKRTMAQLRAFILKQFHFSTNTVLDRRLRAGPLYGVFIDNMQTAVAMATNSTMVKVYHYVANDLNVSYMYRTINGVAIAPSEGSALVFELHLINGQYIVKVFYADNINETYEFVWSRVNMPMCKATNEQVGQCGLDVFAESLQNYIPVTFITIIQCSCALSGHQPINNNPYDTSTLVLVQILQKNGDQAPSSFYPNDPYANDTWPDGLGALTPKGKRRMYTTGQHWWYRYGQWYGISPKTIYQRSAADVFCLESAYAVSAGMYRPEGRWVWDRPLELAHLWQPMAVQTVPSAIDALLSVKATCPVAQDIESPQVNSSAAFAYLANYQAFLTKLNRYTGGNYTNNLSALASLYDTLYCELNYDPPKAPPAWLRAMGVNQTMAQLRAFRLKDFYFYTETVLNQRLRGGPFVGVLISNMQNAIALATNSTRSSYGSALVFELHLIQGQYIVKVYYLNELDDFNLEWSYVHLSKCKTRNDPLGQLDSDINADTDSDGHVILGQLSRAISELSVIKLQNLELRALLQKYVSIDLNADNEITHSSESSKLSEKWPQFPSQKYELTRRWIGTNVNQLWHYLRSTTNLSSATMSVVNKISEHLLYDLDKELCPKTNKLVCQLNKFCGFGCQMHHMVYCMIVAMATNRTLIMNAEYWSYAQTAGGNASDASQGSRVWASVFRPLSDTCLDESGASRGAWSSTPGAVDFYQVVDLPIIDDIVGKRPDYLPQSIPQELSAALTQLHGSPFVWFVSQIVRYLMRPSPAMVAFITRQKHRFKYRRPIVGVHVRRTDKIGSEAEFRPLSEYMAVVADYYDRLDRVNKLGVKADRLVYLATDDYTVWTNETKVFERKGYVFIGDPQIARTAGIGRRYSSDSLRHIILDVWLLSESDFLVCTFSSQVCRLAYELMQTGTDHKVPDKSNAYHSFDAMYYFGGQRAHNRIAVLSHRQSHRQELELRVGDIIESPSSFYAGDPYANDTWPDGLGALTPKGKRRMYETGRQLRHRYGQWLGVSPKTIYQRSAQLNRTLESSYAVAAGMYRPEGRWVWDRPLDLAHLWQPMAVQTVPTAIDALLGNKATCPVAQDIQSQNANSAAAATYVTQHQALVTEINQLTGNNFSTISSLAALHDTLYCELNYDPPKPPPQWLRSMGVKRTMAALNQFRVVELALATDTVLVQRLRAGPLVGVLIGNMQNAIAMSTNSTRVQVYHYVSDDIMVTFVNRMLNGEVLYPIVGSALVFELHQIKGQYIVKVLYAGTSTDSYNIEWSKIKLPKCQLANKPIGQCDLNTYLSP</sequence>
<evidence type="ECO:0000256" key="4">
    <source>
        <dbReference type="PROSITE-ProRule" id="PRU00992"/>
    </source>
</evidence>
<dbReference type="Proteomes" id="UP000759131">
    <property type="component" value="Unassembled WGS sequence"/>
</dbReference>
<protein>
    <recommendedName>
        <fullName evidence="6">GT23 domain-containing protein</fullName>
    </recommendedName>
</protein>
<feature type="compositionally biased region" description="Low complexity" evidence="5">
    <location>
        <begin position="1"/>
        <end position="13"/>
    </location>
</feature>
<comment type="similarity">
    <text evidence="4">Belongs to the glycosyltransferase 23 family.</text>
</comment>
<dbReference type="SUPFAM" id="SSF53254">
    <property type="entry name" value="Phosphoglycerate mutase-like"/>
    <property type="match status" value="3"/>
</dbReference>
<dbReference type="Gene3D" id="3.40.50.1240">
    <property type="entry name" value="Phosphoglycerate mutase-like"/>
    <property type="match status" value="3"/>
</dbReference>
<dbReference type="OrthoDB" id="10262962at2759"/>
<dbReference type="EMBL" id="OC854962">
    <property type="protein sequence ID" value="CAD7620868.1"/>
    <property type="molecule type" value="Genomic_DNA"/>
</dbReference>
<feature type="region of interest" description="Disordered" evidence="5">
    <location>
        <begin position="1"/>
        <end position="20"/>
    </location>
</feature>
<organism evidence="7">
    <name type="scientific">Medioppia subpectinata</name>
    <dbReference type="NCBI Taxonomy" id="1979941"/>
    <lineage>
        <taxon>Eukaryota</taxon>
        <taxon>Metazoa</taxon>
        <taxon>Ecdysozoa</taxon>
        <taxon>Arthropoda</taxon>
        <taxon>Chelicerata</taxon>
        <taxon>Arachnida</taxon>
        <taxon>Acari</taxon>
        <taxon>Acariformes</taxon>
        <taxon>Sarcoptiformes</taxon>
        <taxon>Oribatida</taxon>
        <taxon>Brachypylina</taxon>
        <taxon>Oppioidea</taxon>
        <taxon>Oppiidae</taxon>
        <taxon>Medioppia</taxon>
    </lineage>
</organism>
<dbReference type="InterPro" id="IPR000560">
    <property type="entry name" value="His_Pase_clade-2"/>
</dbReference>
<name>A0A7R9KDL0_9ACAR</name>
<comment type="similarity">
    <text evidence="1">Belongs to the histidine acid phosphatase family.</text>
</comment>
<dbReference type="GO" id="GO:0003993">
    <property type="term" value="F:acid phosphatase activity"/>
    <property type="evidence" value="ECO:0007669"/>
    <property type="project" value="UniProtKB-EC"/>
</dbReference>
<evidence type="ECO:0000256" key="3">
    <source>
        <dbReference type="ARBA" id="ARBA00022679"/>
    </source>
</evidence>
<dbReference type="Pfam" id="PF19745">
    <property type="entry name" value="FUT8_N_cat"/>
    <property type="match status" value="1"/>
</dbReference>
<dbReference type="PROSITE" id="PS51659">
    <property type="entry name" value="GT23"/>
    <property type="match status" value="1"/>
</dbReference>
<dbReference type="CDD" id="cd07061">
    <property type="entry name" value="HP_HAP_like"/>
    <property type="match status" value="3"/>
</dbReference>
<feature type="region of interest" description="Important for donor substrate binding" evidence="4">
    <location>
        <begin position="1007"/>
        <end position="1008"/>
    </location>
</feature>
<evidence type="ECO:0000256" key="5">
    <source>
        <dbReference type="SAM" id="MobiDB-lite"/>
    </source>
</evidence>
<dbReference type="InterPro" id="IPR027350">
    <property type="entry name" value="GT23_dom"/>
</dbReference>
<evidence type="ECO:0000259" key="6">
    <source>
        <dbReference type="PROSITE" id="PS51659"/>
    </source>
</evidence>
<dbReference type="InterPro" id="IPR029033">
    <property type="entry name" value="His_PPase_superfam"/>
</dbReference>
<feature type="domain" description="GT23" evidence="6">
    <location>
        <begin position="833"/>
        <end position="1144"/>
    </location>
</feature>
<dbReference type="InterPro" id="IPR050645">
    <property type="entry name" value="Histidine_acid_phosphatase"/>
</dbReference>
<dbReference type="PANTHER" id="PTHR11567:SF171">
    <property type="entry name" value="ACID PHOSPHATASE FAMILY"/>
    <property type="match status" value="1"/>
</dbReference>
<evidence type="ECO:0000256" key="1">
    <source>
        <dbReference type="ARBA" id="ARBA00005375"/>
    </source>
</evidence>
<gene>
    <name evidence="7" type="ORF">OSB1V03_LOCUS1348</name>
</gene>
<proteinExistence type="inferred from homology"/>
<keyword evidence="8" id="KW-1185">Reference proteome</keyword>
<accession>A0A7R9KDL0</accession>
<dbReference type="GO" id="GO:0016758">
    <property type="term" value="F:hexosyltransferase activity"/>
    <property type="evidence" value="ECO:0007669"/>
    <property type="project" value="UniProtKB-UniRule"/>
</dbReference>
<reference evidence="7" key="1">
    <citation type="submission" date="2020-11" db="EMBL/GenBank/DDBJ databases">
        <authorList>
            <person name="Tran Van P."/>
        </authorList>
    </citation>
    <scope>NUCLEOTIDE SEQUENCE</scope>
</reference>
<evidence type="ECO:0000256" key="2">
    <source>
        <dbReference type="ARBA" id="ARBA00022676"/>
    </source>
</evidence>
<dbReference type="Gene3D" id="3.40.50.11350">
    <property type="match status" value="1"/>
</dbReference>
<dbReference type="EMBL" id="CAJPIZ010000387">
    <property type="protein sequence ID" value="CAG2101298.1"/>
    <property type="molecule type" value="Genomic_DNA"/>
</dbReference>
<evidence type="ECO:0000313" key="7">
    <source>
        <dbReference type="EMBL" id="CAD7620868.1"/>
    </source>
</evidence>
<dbReference type="PANTHER" id="PTHR11567">
    <property type="entry name" value="ACID PHOSPHATASE-RELATED"/>
    <property type="match status" value="1"/>
</dbReference>
<dbReference type="Pfam" id="PF00328">
    <property type="entry name" value="His_Phos_2"/>
    <property type="match status" value="3"/>
</dbReference>
<keyword evidence="2 4" id="KW-0328">Glycosyltransferase</keyword>
<dbReference type="CDD" id="cd11300">
    <property type="entry name" value="Fut8_like"/>
    <property type="match status" value="1"/>
</dbReference>